<dbReference type="EMBL" id="MAGO01000015">
    <property type="protein sequence ID" value="OCC14248.1"/>
    <property type="molecule type" value="Genomic_DNA"/>
</dbReference>
<keyword evidence="3" id="KW-0408">Iron</keyword>
<feature type="domain" description="4Fe-4S ferredoxin-type" evidence="5">
    <location>
        <begin position="32"/>
        <end position="62"/>
    </location>
</feature>
<dbReference type="PROSITE" id="PS51379">
    <property type="entry name" value="4FE4S_FER_2"/>
    <property type="match status" value="3"/>
</dbReference>
<dbReference type="InterPro" id="IPR017896">
    <property type="entry name" value="4Fe4S_Fe-S-bd"/>
</dbReference>
<dbReference type="CDD" id="cd16373">
    <property type="entry name" value="DMSOR_beta_like"/>
    <property type="match status" value="1"/>
</dbReference>
<dbReference type="GO" id="GO:0046872">
    <property type="term" value="F:metal ion binding"/>
    <property type="evidence" value="ECO:0007669"/>
    <property type="project" value="UniProtKB-KW"/>
</dbReference>
<accession>A0A1B9F2T1</accession>
<dbReference type="PANTHER" id="PTHR43687">
    <property type="entry name" value="ADENYLYLSULFATE REDUCTASE, BETA SUBUNIT"/>
    <property type="match status" value="1"/>
</dbReference>
<evidence type="ECO:0000256" key="3">
    <source>
        <dbReference type="ARBA" id="ARBA00023004"/>
    </source>
</evidence>
<name>A0A1B9F2T1_9BACT</name>
<comment type="caution">
    <text evidence="6">The sequence shown here is derived from an EMBL/GenBank/DDBJ whole genome shotgun (WGS) entry which is preliminary data.</text>
</comment>
<dbReference type="Gene3D" id="3.30.70.20">
    <property type="match status" value="2"/>
</dbReference>
<evidence type="ECO:0000313" key="6">
    <source>
        <dbReference type="EMBL" id="OCC14248.1"/>
    </source>
</evidence>
<keyword evidence="7" id="KW-1185">Reference proteome</keyword>
<dbReference type="GO" id="GO:0051539">
    <property type="term" value="F:4 iron, 4 sulfur cluster binding"/>
    <property type="evidence" value="ECO:0007669"/>
    <property type="project" value="UniProtKB-KW"/>
</dbReference>
<dbReference type="Pfam" id="PF12838">
    <property type="entry name" value="Fer4_7"/>
    <property type="match status" value="1"/>
</dbReference>
<dbReference type="Proteomes" id="UP000093080">
    <property type="component" value="Unassembled WGS sequence"/>
</dbReference>
<dbReference type="InterPro" id="IPR050572">
    <property type="entry name" value="Fe-S_Ferredoxin"/>
</dbReference>
<organism evidence="6 7">
    <name type="scientific">Dissulfuribacter thermophilus</name>
    <dbReference type="NCBI Taxonomy" id="1156395"/>
    <lineage>
        <taxon>Bacteria</taxon>
        <taxon>Pseudomonadati</taxon>
        <taxon>Thermodesulfobacteriota</taxon>
        <taxon>Dissulfuribacteria</taxon>
        <taxon>Dissulfuribacterales</taxon>
        <taxon>Dissulfuribacteraceae</taxon>
        <taxon>Dissulfuribacter</taxon>
    </lineage>
</organism>
<gene>
    <name evidence="6" type="ORF">DBT_2320</name>
</gene>
<protein>
    <submittedName>
        <fullName evidence="6">Periplasmic nitrate reductase, subunit NapG</fullName>
    </submittedName>
</protein>
<evidence type="ECO:0000259" key="5">
    <source>
        <dbReference type="PROSITE" id="PS51379"/>
    </source>
</evidence>
<keyword evidence="1" id="KW-0004">4Fe-4S</keyword>
<sequence>MNRESLSFGRRSFLRLWKSPVTINLLRPPGAVSEEIFATKCIRCGRCIEVCPYKTIFAMDARSGVWAGTPFVKVDRVPCYLCMKCVKVCPTGTLRPIKQEAVRMGVAVVDRYLCITWRGETLCRTCYNVCPFKDKAIRLDELRPVVVPEHCTGCGMCVHACPMTDKGLGATEGTKKAINCYPNL</sequence>
<dbReference type="RefSeq" id="WP_067620540.1">
    <property type="nucleotide sequence ID" value="NZ_MAGO01000015.1"/>
</dbReference>
<evidence type="ECO:0000256" key="1">
    <source>
        <dbReference type="ARBA" id="ARBA00022485"/>
    </source>
</evidence>
<feature type="domain" description="4Fe-4S ferredoxin-type" evidence="5">
    <location>
        <begin position="142"/>
        <end position="173"/>
    </location>
</feature>
<evidence type="ECO:0000256" key="2">
    <source>
        <dbReference type="ARBA" id="ARBA00022723"/>
    </source>
</evidence>
<dbReference type="PANTHER" id="PTHR43687:SF1">
    <property type="entry name" value="FERREDOXIN III"/>
    <property type="match status" value="1"/>
</dbReference>
<proteinExistence type="predicted"/>
<dbReference type="STRING" id="1156395.DBT_2320"/>
<dbReference type="InterPro" id="IPR017900">
    <property type="entry name" value="4Fe4S_Fe_S_CS"/>
</dbReference>
<dbReference type="SUPFAM" id="SSF54862">
    <property type="entry name" value="4Fe-4S ferredoxins"/>
    <property type="match status" value="1"/>
</dbReference>
<dbReference type="AlphaFoldDB" id="A0A1B9F2T1"/>
<keyword evidence="2" id="KW-0479">Metal-binding</keyword>
<evidence type="ECO:0000256" key="4">
    <source>
        <dbReference type="ARBA" id="ARBA00023014"/>
    </source>
</evidence>
<dbReference type="Pfam" id="PF13237">
    <property type="entry name" value="Fer4_10"/>
    <property type="match status" value="1"/>
</dbReference>
<evidence type="ECO:0000313" key="7">
    <source>
        <dbReference type="Proteomes" id="UP000093080"/>
    </source>
</evidence>
<dbReference type="PROSITE" id="PS00198">
    <property type="entry name" value="4FE4S_FER_1"/>
    <property type="match status" value="3"/>
</dbReference>
<reference evidence="6 7" key="1">
    <citation type="submission" date="2016-06" db="EMBL/GenBank/DDBJ databases">
        <title>Respiratory ammonification of nitrate coupled to the oxidation of elemental sulfur in deep-sea autotrophic thermophilic bacteria.</title>
        <authorList>
            <person name="Slobodkina G.B."/>
            <person name="Mardanov A.V."/>
            <person name="Ravin N.V."/>
            <person name="Frolova A.A."/>
            <person name="Viryasiv M.B."/>
            <person name="Chernyh N.A."/>
            <person name="Bonch-Osmolovskaya E.A."/>
            <person name="Slobodkin A.I."/>
        </authorList>
    </citation>
    <scope>NUCLEOTIDE SEQUENCE [LARGE SCALE GENOMIC DNA]</scope>
    <source>
        <strain evidence="6 7">S69</strain>
    </source>
</reference>
<dbReference type="OrthoDB" id="9808559at2"/>
<keyword evidence="4" id="KW-0411">Iron-sulfur</keyword>
<feature type="domain" description="4Fe-4S ferredoxin-type" evidence="5">
    <location>
        <begin position="70"/>
        <end position="99"/>
    </location>
</feature>